<reference evidence="1 2" key="1">
    <citation type="submission" date="2015-06" db="EMBL/GenBank/DDBJ databases">
        <title>Survival trade-offs in plant roots during colonization by closely related pathogenic and mutualistic fungi.</title>
        <authorList>
            <person name="Hacquard S."/>
            <person name="Kracher B."/>
            <person name="Hiruma K."/>
            <person name="Weinman A."/>
            <person name="Muench P."/>
            <person name="Garrido Oter R."/>
            <person name="Ver Loren van Themaat E."/>
            <person name="Dallerey J.-F."/>
            <person name="Damm U."/>
            <person name="Henrissat B."/>
            <person name="Lespinet O."/>
            <person name="Thon M."/>
            <person name="Kemen E."/>
            <person name="McHardy A.C."/>
            <person name="Schulze-Lefert P."/>
            <person name="O'Connell R.J."/>
        </authorList>
    </citation>
    <scope>NUCLEOTIDE SEQUENCE [LARGE SCALE GENOMIC DNA]</scope>
    <source>
        <strain evidence="1 2">0861</strain>
    </source>
</reference>
<sequence>MELPPEIIDQILSAYLMKWPLGEIWRWRMNSRDAWEIFAFSSSQRALGFWDGAHYYETKFYRQGMYDIASLLDCRLISRQWDFSVCRILRKQVWWSLQLDNKYTFERAVECCEAENGGPISWVRNLSLDTMDDLRTFERIYSYDYERFKDLDIDDDDYIILNSYVDQLKTADEWSTRSDFKLHYDKGGELRLLRHLFDKLTSIERFSVVFPSAESYGDLIAQCYDIQGVDEVIATLQYGLRSSAFCHLVDLSLAVPSTWHVGQLGSALSQDVKDHLSHLRLVIVDETGPSGSVEYIRFEEGNYDGDLDAILTSGHAPSNLQVAYPNKDYQDELWRFVASCPNLESLAIEATHYLQLDLLEWNPTSDSRGLRNISLRRVWANVSSICRLLSASSESLMPGAIQRVALDDVKIYEDGGNWEEVFDHLLARCPDLQIFCVTQLSYFTGHPRYECNNRPWENYSSIWTEYDDESNNDRKSLYMIDKKMIQRAGSSRYNYPVRLIDSSFDSEEE</sequence>
<dbReference type="AlphaFoldDB" id="A0A166SWI7"/>
<proteinExistence type="predicted"/>
<organism evidence="1 2">
    <name type="scientific">Colletotrichum tofieldiae</name>
    <dbReference type="NCBI Taxonomy" id="708197"/>
    <lineage>
        <taxon>Eukaryota</taxon>
        <taxon>Fungi</taxon>
        <taxon>Dikarya</taxon>
        <taxon>Ascomycota</taxon>
        <taxon>Pezizomycotina</taxon>
        <taxon>Sordariomycetes</taxon>
        <taxon>Hypocreomycetidae</taxon>
        <taxon>Glomerellales</taxon>
        <taxon>Glomerellaceae</taxon>
        <taxon>Colletotrichum</taxon>
        <taxon>Colletotrichum spaethianum species complex</taxon>
    </lineage>
</organism>
<name>A0A166SWI7_9PEZI</name>
<keyword evidence="2" id="KW-1185">Reference proteome</keyword>
<evidence type="ECO:0000313" key="2">
    <source>
        <dbReference type="Proteomes" id="UP000076552"/>
    </source>
</evidence>
<protein>
    <submittedName>
        <fullName evidence="1">Uncharacterized protein</fullName>
    </submittedName>
</protein>
<gene>
    <name evidence="1" type="ORF">CT0861_09635</name>
</gene>
<dbReference type="Proteomes" id="UP000076552">
    <property type="component" value="Unassembled WGS sequence"/>
</dbReference>
<evidence type="ECO:0000313" key="1">
    <source>
        <dbReference type="EMBL" id="KZL71303.1"/>
    </source>
</evidence>
<comment type="caution">
    <text evidence="1">The sequence shown here is derived from an EMBL/GenBank/DDBJ whole genome shotgun (WGS) entry which is preliminary data.</text>
</comment>
<dbReference type="EMBL" id="LFIV01000075">
    <property type="protein sequence ID" value="KZL71303.1"/>
    <property type="molecule type" value="Genomic_DNA"/>
</dbReference>
<accession>A0A166SWI7</accession>
<dbReference type="STRING" id="708197.A0A166SWI7"/>